<dbReference type="InParanoid" id="A0A0C3GGG3"/>
<name>A0A0C3GGG3_PILCF</name>
<accession>A0A0C3GGG3</accession>
<protein>
    <submittedName>
        <fullName evidence="1">Uncharacterized protein</fullName>
    </submittedName>
</protein>
<gene>
    <name evidence="1" type="ORF">PILCRDRAFT_812525</name>
</gene>
<dbReference type="AlphaFoldDB" id="A0A0C3GGG3"/>
<evidence type="ECO:0000313" key="2">
    <source>
        <dbReference type="Proteomes" id="UP000054166"/>
    </source>
</evidence>
<dbReference type="STRING" id="765440.A0A0C3GGG3"/>
<proteinExistence type="predicted"/>
<dbReference type="HOGENOM" id="CLU_794799_0_0_1"/>
<dbReference type="Proteomes" id="UP000054166">
    <property type="component" value="Unassembled WGS sequence"/>
</dbReference>
<keyword evidence="2" id="KW-1185">Reference proteome</keyword>
<reference evidence="1 2" key="1">
    <citation type="submission" date="2014-04" db="EMBL/GenBank/DDBJ databases">
        <authorList>
            <consortium name="DOE Joint Genome Institute"/>
            <person name="Kuo A."/>
            <person name="Tarkka M."/>
            <person name="Buscot F."/>
            <person name="Kohler A."/>
            <person name="Nagy L.G."/>
            <person name="Floudas D."/>
            <person name="Copeland A."/>
            <person name="Barry K.W."/>
            <person name="Cichocki N."/>
            <person name="Veneault-Fourrey C."/>
            <person name="LaButti K."/>
            <person name="Lindquist E.A."/>
            <person name="Lipzen A."/>
            <person name="Lundell T."/>
            <person name="Morin E."/>
            <person name="Murat C."/>
            <person name="Sun H."/>
            <person name="Tunlid A."/>
            <person name="Henrissat B."/>
            <person name="Grigoriev I.V."/>
            <person name="Hibbett D.S."/>
            <person name="Martin F."/>
            <person name="Nordberg H.P."/>
            <person name="Cantor M.N."/>
            <person name="Hua S.X."/>
        </authorList>
    </citation>
    <scope>NUCLEOTIDE SEQUENCE [LARGE SCALE GENOMIC DNA]</scope>
    <source>
        <strain evidence="1 2">F 1598</strain>
    </source>
</reference>
<dbReference type="EMBL" id="KN832974">
    <property type="protein sequence ID" value="KIM89726.1"/>
    <property type="molecule type" value="Genomic_DNA"/>
</dbReference>
<organism evidence="1 2">
    <name type="scientific">Piloderma croceum (strain F 1598)</name>
    <dbReference type="NCBI Taxonomy" id="765440"/>
    <lineage>
        <taxon>Eukaryota</taxon>
        <taxon>Fungi</taxon>
        <taxon>Dikarya</taxon>
        <taxon>Basidiomycota</taxon>
        <taxon>Agaricomycotina</taxon>
        <taxon>Agaricomycetes</taxon>
        <taxon>Agaricomycetidae</taxon>
        <taxon>Atheliales</taxon>
        <taxon>Atheliaceae</taxon>
        <taxon>Piloderma</taxon>
    </lineage>
</organism>
<reference evidence="2" key="2">
    <citation type="submission" date="2015-01" db="EMBL/GenBank/DDBJ databases">
        <title>Evolutionary Origins and Diversification of the Mycorrhizal Mutualists.</title>
        <authorList>
            <consortium name="DOE Joint Genome Institute"/>
            <consortium name="Mycorrhizal Genomics Consortium"/>
            <person name="Kohler A."/>
            <person name="Kuo A."/>
            <person name="Nagy L.G."/>
            <person name="Floudas D."/>
            <person name="Copeland A."/>
            <person name="Barry K.W."/>
            <person name="Cichocki N."/>
            <person name="Veneault-Fourrey C."/>
            <person name="LaButti K."/>
            <person name="Lindquist E.A."/>
            <person name="Lipzen A."/>
            <person name="Lundell T."/>
            <person name="Morin E."/>
            <person name="Murat C."/>
            <person name="Riley R."/>
            <person name="Ohm R."/>
            <person name="Sun H."/>
            <person name="Tunlid A."/>
            <person name="Henrissat B."/>
            <person name="Grigoriev I.V."/>
            <person name="Hibbett D.S."/>
            <person name="Martin F."/>
        </authorList>
    </citation>
    <scope>NUCLEOTIDE SEQUENCE [LARGE SCALE GENOMIC DNA]</scope>
    <source>
        <strain evidence="2">F 1598</strain>
    </source>
</reference>
<dbReference type="OrthoDB" id="3265684at2759"/>
<evidence type="ECO:0000313" key="1">
    <source>
        <dbReference type="EMBL" id="KIM89726.1"/>
    </source>
</evidence>
<sequence length="349" mass="39244">MTSLKRGRSNSTQEAIDTVVTKLLALIDEGPRGDLSAEQLTLLKSYLLIARDPYHNVHKPAEEFTLEEVVQLFELNYSDVVSPATAMAHAWKIEDVKLDFPMTPCFASLVENYSENFDRSSKAGCRTALDFILNECLMVLKGNHVEGESQETSDRRQIAPQPYSEIKAYGEVTFNHEVLPRSKTLQRSSSRAVTVTGCLDYSVGRVIPAIHAGLERRFQCLLVIVEAKARYLVGRVLSELLVYLACLRQSRIQRHRTDASAYGVASDGYKFLFVKITHNGTVMISRQFDVQLGEALEILQCLRYILETTAEINDNLTPEMNGAGDFADPAIDLYDNDYTNPPEDDEEMY</sequence>